<protein>
    <submittedName>
        <fullName evidence="2">Uncharacterized protein</fullName>
    </submittedName>
</protein>
<reference evidence="3" key="1">
    <citation type="submission" date="2017-09" db="EMBL/GenBank/DDBJ databases">
        <title>Depth-based differentiation of microbial function through sediment-hosted aquifers and enrichment of novel symbionts in the deep terrestrial subsurface.</title>
        <authorList>
            <person name="Probst A.J."/>
            <person name="Ladd B."/>
            <person name="Jarett J.K."/>
            <person name="Geller-Mcgrath D.E."/>
            <person name="Sieber C.M.K."/>
            <person name="Emerson J.B."/>
            <person name="Anantharaman K."/>
            <person name="Thomas B.C."/>
            <person name="Malmstrom R."/>
            <person name="Stieglmeier M."/>
            <person name="Klingl A."/>
            <person name="Woyke T."/>
            <person name="Ryan C.M."/>
            <person name="Banfield J.F."/>
        </authorList>
    </citation>
    <scope>NUCLEOTIDE SEQUENCE [LARGE SCALE GENOMIC DNA]</scope>
</reference>
<keyword evidence="1" id="KW-0812">Transmembrane</keyword>
<name>A0A2M6YTQ6_9BACT</name>
<keyword evidence="1" id="KW-1133">Transmembrane helix</keyword>
<sequence>MDNNQAPIEPTISKRFFIAPILFFLLFILFAIGFIFIYKNYQQKKPLTQTPSPSPTLTGWQSYTNQKYGFIVSYPSTNIPKIIPTDTSLFLINFKNKSSEKAIWFSIQVDQNILNKEVELVRSQTEGHIPVTLTKKSEITHLGFHGIRLEYKPDNSDSGQPLTYIIVNNDIYSYTISSPSSDIDKVLSLFKFIDNIDDISTWKSFTVDSISFNYPRSWHSKDIPINLSDLDIYTEQKEDPNGIYILTFKAEDNLNKETKKPFTNLYEYLKMSNKIKEVRVDGQVALQSLPRAGSEYIYAVSFFSKDLKKIISFDLTTPIDGSKIQEGRQLFNQILTTFKFFDPFSVEITNWKTYTNKQYGFEFQYPKHWYLVDYLPESSLRMGYTSYRDFYDVDISVSDNKGISSSKAYLDKLISDSKTYTGGPGILKFASREDVIIGELPAGKLNNVFAYDHGQERIYVVKNNIVFEINYLINNKNLNYYEPIKNYDVVQKILSTFKFSGSADNIVLVTQKLLDKGWYQSYEKLSGTPDDWIYNKADGGGTGCWHKPNVDCY</sequence>
<feature type="transmembrane region" description="Helical" evidence="1">
    <location>
        <begin position="16"/>
        <end position="38"/>
    </location>
</feature>
<dbReference type="AlphaFoldDB" id="A0A2M6YTQ6"/>
<evidence type="ECO:0000256" key="1">
    <source>
        <dbReference type="SAM" id="Phobius"/>
    </source>
</evidence>
<comment type="caution">
    <text evidence="2">The sequence shown here is derived from an EMBL/GenBank/DDBJ whole genome shotgun (WGS) entry which is preliminary data.</text>
</comment>
<dbReference type="EMBL" id="PEWY01000106">
    <property type="protein sequence ID" value="PIU36894.1"/>
    <property type="molecule type" value="Genomic_DNA"/>
</dbReference>
<gene>
    <name evidence="2" type="ORF">COT02_03670</name>
</gene>
<proteinExistence type="predicted"/>
<organism evidence="2 3">
    <name type="scientific">Candidatus Roizmanbacteria bacterium CG07_land_8_20_14_0_80_34_15</name>
    <dbReference type="NCBI Taxonomy" id="1974849"/>
    <lineage>
        <taxon>Bacteria</taxon>
        <taxon>Candidatus Roizmaniibacteriota</taxon>
    </lineage>
</organism>
<dbReference type="Proteomes" id="UP000230184">
    <property type="component" value="Unassembled WGS sequence"/>
</dbReference>
<keyword evidence="1" id="KW-0472">Membrane</keyword>
<accession>A0A2M6YTQ6</accession>
<evidence type="ECO:0000313" key="2">
    <source>
        <dbReference type="EMBL" id="PIU36894.1"/>
    </source>
</evidence>
<evidence type="ECO:0000313" key="3">
    <source>
        <dbReference type="Proteomes" id="UP000230184"/>
    </source>
</evidence>